<feature type="transmembrane region" description="Helical" evidence="6">
    <location>
        <begin position="78"/>
        <end position="97"/>
    </location>
</feature>
<dbReference type="SUPFAM" id="SSF103473">
    <property type="entry name" value="MFS general substrate transporter"/>
    <property type="match status" value="1"/>
</dbReference>
<dbReference type="InterPro" id="IPR036259">
    <property type="entry name" value="MFS_trans_sf"/>
</dbReference>
<reference evidence="8" key="2">
    <citation type="submission" date="2025-08" db="UniProtKB">
        <authorList>
            <consortium name="Ensembl"/>
        </authorList>
    </citation>
    <scope>IDENTIFICATION</scope>
</reference>
<dbReference type="OMA" id="EGLQWTF"/>
<feature type="domain" description="Major facilitator superfamily associated" evidence="7">
    <location>
        <begin position="28"/>
        <end position="528"/>
    </location>
</feature>
<sequence>MSANPQWDVSKALAVARLFHLLCGARDACVAPFLTLYLRQLGLTAPWVGILMGTKHLLATTWAPVCSFLAKNYQKRQLLLTGSLLGSAAAGLLLTFVSPLDEDLVYQYCNGSNSLAAAGVPLQVMLPVNTTLERERTPNHSAQVKSFTRFRTPGQELSSGFPIRPLRMLEVEASPRKTQRSLVGPSNSGMIMGKGDPSNNMFGTTDPTLPVLHVGSELEIPGTQVNLSLAERTRAQDRSLAFPLEGEHWTFLLSMMVVLFWELLSAPLGPAAADSLYEYLDFVDATDCYRGLWVWRLLGMSVGVCTVPVLVGRLDCFLTGDTPRAVVHFYVYTFLSILALPVSFAIPIPNSKRRESGHKAIKTLNLIGSDCLLVLLAVTVFLTGAAVANIENFLFWQMQDHGSSELIMGFSVTLSLVGEILLHPFKAEMLKNLSSLGTLGLGLGSLSGQLLYYSLLWNWWAIFPAQVFGALSNGALWWAVDALVEDLVIPGTERSLSVMLRGLFYGNGASLGSFVGGFVVLRYSLAVLYKTYCVVLSLWLVLFMTVQSKLPQQRKISYSKVLTDVSDSEEGADGDWLIKAMRDEYLTGRAENKY</sequence>
<feature type="transmembrane region" description="Helical" evidence="6">
    <location>
        <begin position="331"/>
        <end position="350"/>
    </location>
</feature>
<gene>
    <name evidence="8" type="primary">MFSD6L</name>
</gene>
<evidence type="ECO:0000259" key="7">
    <source>
        <dbReference type="Pfam" id="PF12832"/>
    </source>
</evidence>
<comment type="subcellular location">
    <subcellularLocation>
        <location evidence="1">Membrane</location>
        <topology evidence="1">Multi-pass membrane protein</topology>
    </subcellularLocation>
</comment>
<keyword evidence="9" id="KW-1185">Reference proteome</keyword>
<evidence type="ECO:0000256" key="1">
    <source>
        <dbReference type="ARBA" id="ARBA00004141"/>
    </source>
</evidence>
<evidence type="ECO:0000256" key="6">
    <source>
        <dbReference type="SAM" id="Phobius"/>
    </source>
</evidence>
<dbReference type="InterPro" id="IPR051717">
    <property type="entry name" value="MFS_MFSD6"/>
</dbReference>
<dbReference type="GO" id="GO:0016020">
    <property type="term" value="C:membrane"/>
    <property type="evidence" value="ECO:0007669"/>
    <property type="project" value="UniProtKB-SubCell"/>
</dbReference>
<evidence type="ECO:0000256" key="2">
    <source>
        <dbReference type="ARBA" id="ARBA00005241"/>
    </source>
</evidence>
<dbReference type="InterPro" id="IPR024989">
    <property type="entry name" value="MFS_assoc_dom"/>
</dbReference>
<name>A0A4X2K8F3_VOMUR</name>
<evidence type="ECO:0000256" key="4">
    <source>
        <dbReference type="ARBA" id="ARBA00022989"/>
    </source>
</evidence>
<dbReference type="GeneTree" id="ENSGT00530000063599"/>
<feature type="transmembrane region" description="Helical" evidence="6">
    <location>
        <begin position="44"/>
        <end position="66"/>
    </location>
</feature>
<dbReference type="AlphaFoldDB" id="A0A4X2K8F3"/>
<reference evidence="9" key="1">
    <citation type="submission" date="2018-12" db="EMBL/GenBank/DDBJ databases">
        <authorList>
            <person name="Yazar S."/>
        </authorList>
    </citation>
    <scope>NUCLEOTIDE SEQUENCE [LARGE SCALE GENOMIC DNA]</scope>
</reference>
<keyword evidence="5 6" id="KW-0472">Membrane</keyword>
<feature type="transmembrane region" description="Helical" evidence="6">
    <location>
        <begin position="371"/>
        <end position="390"/>
    </location>
</feature>
<accession>A0A4X2K8F3</accession>
<dbReference type="CDD" id="cd17479">
    <property type="entry name" value="MFS_MFSD6L"/>
    <property type="match status" value="1"/>
</dbReference>
<dbReference type="PANTHER" id="PTHR16172">
    <property type="entry name" value="MAJOR FACILITATOR SUPERFAMILY DOMAIN-CONTAINING PROTEIN 6-LIKE"/>
    <property type="match status" value="1"/>
</dbReference>
<feature type="transmembrane region" description="Helical" evidence="6">
    <location>
        <begin position="402"/>
        <end position="421"/>
    </location>
</feature>
<feature type="transmembrane region" description="Helical" evidence="6">
    <location>
        <begin position="500"/>
        <end position="521"/>
    </location>
</feature>
<comment type="similarity">
    <text evidence="2">Belongs to the major facilitator superfamily. MFSD6 family.</text>
</comment>
<proteinExistence type="inferred from homology"/>
<keyword evidence="3 6" id="KW-0812">Transmembrane</keyword>
<dbReference type="Pfam" id="PF12832">
    <property type="entry name" value="MFS_1_like"/>
    <property type="match status" value="1"/>
</dbReference>
<evidence type="ECO:0000256" key="5">
    <source>
        <dbReference type="ARBA" id="ARBA00023136"/>
    </source>
</evidence>
<organism evidence="8 9">
    <name type="scientific">Vombatus ursinus</name>
    <name type="common">Common wombat</name>
    <dbReference type="NCBI Taxonomy" id="29139"/>
    <lineage>
        <taxon>Eukaryota</taxon>
        <taxon>Metazoa</taxon>
        <taxon>Chordata</taxon>
        <taxon>Craniata</taxon>
        <taxon>Vertebrata</taxon>
        <taxon>Euteleostomi</taxon>
        <taxon>Mammalia</taxon>
        <taxon>Metatheria</taxon>
        <taxon>Diprotodontia</taxon>
        <taxon>Vombatidae</taxon>
        <taxon>Vombatus</taxon>
    </lineage>
</organism>
<feature type="transmembrane region" description="Helical" evidence="6">
    <location>
        <begin position="293"/>
        <end position="311"/>
    </location>
</feature>
<dbReference type="STRING" id="29139.ENSVURP00010005450"/>
<feature type="transmembrane region" description="Helical" evidence="6">
    <location>
        <begin position="249"/>
        <end position="272"/>
    </location>
</feature>
<dbReference type="PANTHER" id="PTHR16172:SF41">
    <property type="entry name" value="MAJOR FACILITATOR SUPERFAMILY DOMAIN-CONTAINING PROTEIN 6-LIKE"/>
    <property type="match status" value="1"/>
</dbReference>
<keyword evidence="4 6" id="KW-1133">Transmembrane helix</keyword>
<evidence type="ECO:0000313" key="9">
    <source>
        <dbReference type="Proteomes" id="UP000314987"/>
    </source>
</evidence>
<reference evidence="8" key="3">
    <citation type="submission" date="2025-09" db="UniProtKB">
        <authorList>
            <consortium name="Ensembl"/>
        </authorList>
    </citation>
    <scope>IDENTIFICATION</scope>
</reference>
<feature type="transmembrane region" description="Helical" evidence="6">
    <location>
        <begin position="459"/>
        <end position="480"/>
    </location>
</feature>
<dbReference type="Gene3D" id="1.20.1250.20">
    <property type="entry name" value="MFS general substrate transporter like domains"/>
    <property type="match status" value="2"/>
</dbReference>
<dbReference type="Proteomes" id="UP000314987">
    <property type="component" value="Unassembled WGS sequence"/>
</dbReference>
<evidence type="ECO:0000256" key="3">
    <source>
        <dbReference type="ARBA" id="ARBA00022692"/>
    </source>
</evidence>
<feature type="transmembrane region" description="Helical" evidence="6">
    <location>
        <begin position="527"/>
        <end position="546"/>
    </location>
</feature>
<protein>
    <submittedName>
        <fullName evidence="8">Major facilitator superfamily domain containing 6 like</fullName>
    </submittedName>
</protein>
<dbReference type="Ensembl" id="ENSVURT00010006167.1">
    <property type="protein sequence ID" value="ENSVURP00010005450.1"/>
    <property type="gene ID" value="ENSVURG00010004259.1"/>
</dbReference>
<evidence type="ECO:0000313" key="8">
    <source>
        <dbReference type="Ensembl" id="ENSVURP00010005450.1"/>
    </source>
</evidence>